<proteinExistence type="predicted"/>
<dbReference type="AlphaFoldDB" id="A0A2I0IST2"/>
<sequence>MVKKRTKDYSYLHRFPRHLRPTTTRSGFSLGTAVVIVILVCAFLFMVLTSIYIHWCSDSPANSTTSASTIAARRRIAFTSLFAGYYYVQREGFCAAMISMLPILSYSALKDLK</sequence>
<evidence type="ECO:0000313" key="2">
    <source>
        <dbReference type="EMBL" id="PKI46763.1"/>
    </source>
</evidence>
<dbReference type="EMBL" id="PGOL01002584">
    <property type="protein sequence ID" value="PKI46763.1"/>
    <property type="molecule type" value="Genomic_DNA"/>
</dbReference>
<name>A0A2I0IST2_PUNGR</name>
<evidence type="ECO:0000256" key="1">
    <source>
        <dbReference type="SAM" id="Phobius"/>
    </source>
</evidence>
<keyword evidence="1" id="KW-0812">Transmembrane</keyword>
<reference evidence="2 3" key="1">
    <citation type="submission" date="2017-11" db="EMBL/GenBank/DDBJ databases">
        <title>De-novo sequencing of pomegranate (Punica granatum L.) genome.</title>
        <authorList>
            <person name="Akparov Z."/>
            <person name="Amiraslanov A."/>
            <person name="Hajiyeva S."/>
            <person name="Abbasov M."/>
            <person name="Kaur K."/>
            <person name="Hamwieh A."/>
            <person name="Solovyev V."/>
            <person name="Salamov A."/>
            <person name="Braich B."/>
            <person name="Kosarev P."/>
            <person name="Mahmoud A."/>
            <person name="Hajiyev E."/>
            <person name="Babayeva S."/>
            <person name="Izzatullayeva V."/>
            <person name="Mammadov A."/>
            <person name="Mammadov A."/>
            <person name="Sharifova S."/>
            <person name="Ojaghi J."/>
            <person name="Eynullazada K."/>
            <person name="Bayramov B."/>
            <person name="Abdulazimova A."/>
            <person name="Shahmuradov I."/>
        </authorList>
    </citation>
    <scope>NUCLEOTIDE SEQUENCE [LARGE SCALE GENOMIC DNA]</scope>
    <source>
        <strain evidence="3">cv. AG2017</strain>
        <tissue evidence="2">Leaf</tissue>
    </source>
</reference>
<protein>
    <submittedName>
        <fullName evidence="2">Uncharacterized protein</fullName>
    </submittedName>
</protein>
<comment type="caution">
    <text evidence="2">The sequence shown here is derived from an EMBL/GenBank/DDBJ whole genome shotgun (WGS) entry which is preliminary data.</text>
</comment>
<organism evidence="2 3">
    <name type="scientific">Punica granatum</name>
    <name type="common">Pomegranate</name>
    <dbReference type="NCBI Taxonomy" id="22663"/>
    <lineage>
        <taxon>Eukaryota</taxon>
        <taxon>Viridiplantae</taxon>
        <taxon>Streptophyta</taxon>
        <taxon>Embryophyta</taxon>
        <taxon>Tracheophyta</taxon>
        <taxon>Spermatophyta</taxon>
        <taxon>Magnoliopsida</taxon>
        <taxon>eudicotyledons</taxon>
        <taxon>Gunneridae</taxon>
        <taxon>Pentapetalae</taxon>
        <taxon>rosids</taxon>
        <taxon>malvids</taxon>
        <taxon>Myrtales</taxon>
        <taxon>Lythraceae</taxon>
        <taxon>Punica</taxon>
    </lineage>
</organism>
<dbReference type="Proteomes" id="UP000233551">
    <property type="component" value="Unassembled WGS sequence"/>
</dbReference>
<keyword evidence="3" id="KW-1185">Reference proteome</keyword>
<accession>A0A2I0IST2</accession>
<feature type="transmembrane region" description="Helical" evidence="1">
    <location>
        <begin position="27"/>
        <end position="55"/>
    </location>
</feature>
<keyword evidence="1" id="KW-1133">Transmembrane helix</keyword>
<gene>
    <name evidence="2" type="ORF">CRG98_032835</name>
</gene>
<keyword evidence="1" id="KW-0472">Membrane</keyword>
<evidence type="ECO:0000313" key="3">
    <source>
        <dbReference type="Proteomes" id="UP000233551"/>
    </source>
</evidence>